<feature type="domain" description="HTH tetR-type" evidence="3">
    <location>
        <begin position="1"/>
        <end position="61"/>
    </location>
</feature>
<dbReference type="AlphaFoldDB" id="A0A7U4E8Q3"/>
<feature type="DNA-binding region" description="H-T-H motif" evidence="2">
    <location>
        <begin position="24"/>
        <end position="43"/>
    </location>
</feature>
<reference evidence="4 5" key="2">
    <citation type="journal article" date="2012" name="Stand. Genomic Sci.">
        <title>Complete genome sequence of the aquatic bacterium Runella slithyformis type strain (LSU 4(T)).</title>
        <authorList>
            <person name="Copeland A."/>
            <person name="Zhang X."/>
            <person name="Misra M."/>
            <person name="Lapidus A."/>
            <person name="Nolan M."/>
            <person name="Lucas S."/>
            <person name="Deshpande S."/>
            <person name="Cheng J.F."/>
            <person name="Tapia R."/>
            <person name="Goodwin L.A."/>
            <person name="Pitluck S."/>
            <person name="Liolios K."/>
            <person name="Pagani I."/>
            <person name="Ivanova N."/>
            <person name="Mikhailova N."/>
            <person name="Pati A."/>
            <person name="Chen A."/>
            <person name="Palaniappan K."/>
            <person name="Land M."/>
            <person name="Hauser L."/>
            <person name="Pan C."/>
            <person name="Jeffries C.D."/>
            <person name="Detter J.C."/>
            <person name="Brambilla E.M."/>
            <person name="Rohde M."/>
            <person name="Djao O.D."/>
            <person name="Goker M."/>
            <person name="Sikorski J."/>
            <person name="Tindall B.J."/>
            <person name="Woyke T."/>
            <person name="Bristow J."/>
            <person name="Eisen J.A."/>
            <person name="Markowitz V."/>
            <person name="Hugenholtz P."/>
            <person name="Kyrpides N.C."/>
            <person name="Klenk H.P."/>
            <person name="Mavromatis K."/>
        </authorList>
    </citation>
    <scope>NUCLEOTIDE SEQUENCE [LARGE SCALE GENOMIC DNA]</scope>
    <source>
        <strain evidence="5">ATCC 29530 / DSM 19594 / LMG 11500 / NCIMB 11436 / LSU 4</strain>
    </source>
</reference>
<gene>
    <name evidence="4" type="ordered locus">Runsl_5659</name>
</gene>
<dbReference type="Gene3D" id="1.10.357.10">
    <property type="entry name" value="Tetracycline Repressor, domain 2"/>
    <property type="match status" value="1"/>
</dbReference>
<dbReference type="EMBL" id="CP002860">
    <property type="protein sequence ID" value="AEI51948.1"/>
    <property type="molecule type" value="Genomic_DNA"/>
</dbReference>
<dbReference type="KEGG" id="rsi:Runsl_5659"/>
<keyword evidence="5" id="KW-1185">Reference proteome</keyword>
<name>A0A7U4E8Q3_RUNSL</name>
<evidence type="ECO:0000256" key="1">
    <source>
        <dbReference type="ARBA" id="ARBA00023125"/>
    </source>
</evidence>
<dbReference type="RefSeq" id="WP_013921619.1">
    <property type="nucleotide sequence ID" value="NC_015693.1"/>
</dbReference>
<evidence type="ECO:0000256" key="2">
    <source>
        <dbReference type="PROSITE-ProRule" id="PRU00335"/>
    </source>
</evidence>
<keyword evidence="1 2" id="KW-0238">DNA-binding</keyword>
<protein>
    <submittedName>
        <fullName evidence="4">Regulatory protein TetR</fullName>
    </submittedName>
</protein>
<dbReference type="InterPro" id="IPR009057">
    <property type="entry name" value="Homeodomain-like_sf"/>
</dbReference>
<geneLocation type="plasmid" evidence="4 5">
    <name>pRUNSL01</name>
</geneLocation>
<keyword evidence="4" id="KW-0614">Plasmid</keyword>
<organism evidence="4 5">
    <name type="scientific">Runella slithyformis (strain ATCC 29530 / DSM 19594 / LMG 11500 / NCIMB 11436 / LSU 4)</name>
    <dbReference type="NCBI Taxonomy" id="761193"/>
    <lineage>
        <taxon>Bacteria</taxon>
        <taxon>Pseudomonadati</taxon>
        <taxon>Bacteroidota</taxon>
        <taxon>Cytophagia</taxon>
        <taxon>Cytophagales</taxon>
        <taxon>Spirosomataceae</taxon>
        <taxon>Runella</taxon>
    </lineage>
</organism>
<dbReference type="Pfam" id="PF00440">
    <property type="entry name" value="TetR_N"/>
    <property type="match status" value="1"/>
</dbReference>
<dbReference type="Proteomes" id="UP000000493">
    <property type="component" value="Plasmid pRUNSL01"/>
</dbReference>
<dbReference type="GO" id="GO:0003677">
    <property type="term" value="F:DNA binding"/>
    <property type="evidence" value="ECO:0007669"/>
    <property type="project" value="UniProtKB-UniRule"/>
</dbReference>
<dbReference type="InterPro" id="IPR001647">
    <property type="entry name" value="HTH_TetR"/>
</dbReference>
<dbReference type="PRINTS" id="PR00455">
    <property type="entry name" value="HTHTETR"/>
</dbReference>
<accession>A0A7U4E8Q3</accession>
<dbReference type="Pfam" id="PF13972">
    <property type="entry name" value="TetR"/>
    <property type="match status" value="1"/>
</dbReference>
<reference evidence="5" key="1">
    <citation type="submission" date="2011-06" db="EMBL/GenBank/DDBJ databases">
        <title>The complete genome of plasmid 1 of Runella slithyformis DSM 19594.</title>
        <authorList>
            <consortium name="US DOE Joint Genome Institute (JGI-PGF)"/>
            <person name="Lucas S."/>
            <person name="Han J."/>
            <person name="Lapidus A."/>
            <person name="Bruce D."/>
            <person name="Goodwin L."/>
            <person name="Pitluck S."/>
            <person name="Peters L."/>
            <person name="Kyrpides N."/>
            <person name="Mavromatis K."/>
            <person name="Ivanova N."/>
            <person name="Ovchinnikova G."/>
            <person name="Zhang X."/>
            <person name="Misra M."/>
            <person name="Detter J.C."/>
            <person name="Tapia R."/>
            <person name="Han C."/>
            <person name="Land M."/>
            <person name="Hauser L."/>
            <person name="Markowitz V."/>
            <person name="Cheng J.-F."/>
            <person name="Hugenholtz P."/>
            <person name="Woyke T."/>
            <person name="Wu D."/>
            <person name="Tindall B."/>
            <person name="Faehrich R."/>
            <person name="Brambilla E."/>
            <person name="Klenk H.-P."/>
            <person name="Eisen J.A."/>
        </authorList>
    </citation>
    <scope>NUCLEOTIDE SEQUENCE [LARGE SCALE GENOMIC DNA]</scope>
    <source>
        <strain evidence="5">ATCC 29530 / DSM 19594 / LMG 11500 / NCIMB 11436 / LSU 4</strain>
        <plasmid evidence="5">pRUNSL01</plasmid>
    </source>
</reference>
<dbReference type="SUPFAM" id="SSF46689">
    <property type="entry name" value="Homeodomain-like"/>
    <property type="match status" value="1"/>
</dbReference>
<evidence type="ECO:0000259" key="3">
    <source>
        <dbReference type="PROSITE" id="PS50977"/>
    </source>
</evidence>
<dbReference type="PROSITE" id="PS50977">
    <property type="entry name" value="HTH_TETR_2"/>
    <property type="match status" value="1"/>
</dbReference>
<proteinExistence type="predicted"/>
<evidence type="ECO:0000313" key="5">
    <source>
        <dbReference type="Proteomes" id="UP000000493"/>
    </source>
</evidence>
<evidence type="ECO:0000313" key="4">
    <source>
        <dbReference type="EMBL" id="AEI51948.1"/>
    </source>
</evidence>
<sequence length="210" mass="24809">MTTKEKIAESALFLFNRFGFVNVRLQHIADETGMSVGNLAYHFKTKDDLLEYLYEQIVAEQKRLLTDLRMIPLFVNLDAHIENTYRIQQKYSFFFTDTLEIMRAYSSIRRKHREHIQWQKIQIQLFGEFNISRGALIAPQYPDSLEQATNRYVLMADTWLSYEAMQGVLMKDIQIEDFKNAIWGVLMPYFSNIGHQEFKQMKVLPFDGLS</sequence>
<dbReference type="InterPro" id="IPR025722">
    <property type="entry name" value="TetR"/>
</dbReference>